<protein>
    <submittedName>
        <fullName evidence="1">Uncharacterized protein</fullName>
    </submittedName>
</protein>
<gene>
    <name evidence="1" type="ORF">E3N88_03621</name>
</gene>
<dbReference type="Proteomes" id="UP000326396">
    <property type="component" value="Linkage Group LG1"/>
</dbReference>
<evidence type="ECO:0000313" key="1">
    <source>
        <dbReference type="EMBL" id="KAD7480485.1"/>
    </source>
</evidence>
<proteinExistence type="predicted"/>
<evidence type="ECO:0000313" key="2">
    <source>
        <dbReference type="Proteomes" id="UP000326396"/>
    </source>
</evidence>
<name>A0A5N6Q726_9ASTR</name>
<sequence>MDQTMKIGLTGLFRGPSRYAMTHKRPYRDMRRDSGEFESRNQSRYAEGILEPLSEARRITTTFVLTEELAIQELPELLQHPLDDLELVIDRHKDSGNAPKDLSLGSAYIYVVSF</sequence>
<reference evidence="1 2" key="1">
    <citation type="submission" date="2019-05" db="EMBL/GenBank/DDBJ databases">
        <title>Mikania micrantha, genome provides insights into the molecular mechanism of rapid growth.</title>
        <authorList>
            <person name="Liu B."/>
        </authorList>
    </citation>
    <scope>NUCLEOTIDE SEQUENCE [LARGE SCALE GENOMIC DNA]</scope>
    <source>
        <strain evidence="1">NLD-2019</strain>
        <tissue evidence="1">Leaf</tissue>
    </source>
</reference>
<dbReference type="EMBL" id="SZYD01000001">
    <property type="protein sequence ID" value="KAD7480485.1"/>
    <property type="molecule type" value="Genomic_DNA"/>
</dbReference>
<dbReference type="AlphaFoldDB" id="A0A5N6Q726"/>
<accession>A0A5N6Q726</accession>
<organism evidence="1 2">
    <name type="scientific">Mikania micrantha</name>
    <name type="common">bitter vine</name>
    <dbReference type="NCBI Taxonomy" id="192012"/>
    <lineage>
        <taxon>Eukaryota</taxon>
        <taxon>Viridiplantae</taxon>
        <taxon>Streptophyta</taxon>
        <taxon>Embryophyta</taxon>
        <taxon>Tracheophyta</taxon>
        <taxon>Spermatophyta</taxon>
        <taxon>Magnoliopsida</taxon>
        <taxon>eudicotyledons</taxon>
        <taxon>Gunneridae</taxon>
        <taxon>Pentapetalae</taxon>
        <taxon>asterids</taxon>
        <taxon>campanulids</taxon>
        <taxon>Asterales</taxon>
        <taxon>Asteraceae</taxon>
        <taxon>Asteroideae</taxon>
        <taxon>Heliantheae alliance</taxon>
        <taxon>Eupatorieae</taxon>
        <taxon>Mikania</taxon>
    </lineage>
</organism>
<comment type="caution">
    <text evidence="1">The sequence shown here is derived from an EMBL/GenBank/DDBJ whole genome shotgun (WGS) entry which is preliminary data.</text>
</comment>
<keyword evidence="2" id="KW-1185">Reference proteome</keyword>